<sequence length="149" mass="16734">MPKLNRLQWFVDVSKIGDMAVGVYRKTTRTKLSFALGLQKGRPIEICSDLQAVLLAIEYSKVKSRLVPACKKTLNDLASHNRVILNWVPGHSGVRENEEGDRLAREGIKRLHFTSSQDAQLLKGLENGTLSLTLWELCSKPGERQEYSA</sequence>
<comment type="caution">
    <text evidence="2">The sequence shown here is derived from an EMBL/GenBank/DDBJ whole genome shotgun (WGS) entry which is preliminary data.</text>
</comment>
<protein>
    <recommendedName>
        <fullName evidence="1">RNase H type-1 domain-containing protein</fullName>
    </recommendedName>
</protein>
<dbReference type="Proteomes" id="UP001162164">
    <property type="component" value="Unassembled WGS sequence"/>
</dbReference>
<evidence type="ECO:0000259" key="1">
    <source>
        <dbReference type="PROSITE" id="PS50879"/>
    </source>
</evidence>
<dbReference type="Pfam" id="PF00075">
    <property type="entry name" value="RNase_H"/>
    <property type="match status" value="1"/>
</dbReference>
<dbReference type="EMBL" id="JAPWTJ010000193">
    <property type="protein sequence ID" value="KAJ8981244.1"/>
    <property type="molecule type" value="Genomic_DNA"/>
</dbReference>
<reference evidence="2" key="1">
    <citation type="journal article" date="2023" name="Insect Mol. Biol.">
        <title>Genome sequencing provides insights into the evolution of gene families encoding plant cell wall-degrading enzymes in longhorned beetles.</title>
        <authorList>
            <person name="Shin N.R."/>
            <person name="Okamura Y."/>
            <person name="Kirsch R."/>
            <person name="Pauchet Y."/>
        </authorList>
    </citation>
    <scope>NUCLEOTIDE SEQUENCE</scope>
    <source>
        <strain evidence="2">MMC_N1</strain>
    </source>
</reference>
<dbReference type="SUPFAM" id="SSF53098">
    <property type="entry name" value="Ribonuclease H-like"/>
    <property type="match status" value="1"/>
</dbReference>
<name>A0ABQ9JSH2_9CUCU</name>
<dbReference type="InterPro" id="IPR036397">
    <property type="entry name" value="RNaseH_sf"/>
</dbReference>
<feature type="domain" description="RNase H type-1" evidence="1">
    <location>
        <begin position="3"/>
        <end position="109"/>
    </location>
</feature>
<gene>
    <name evidence="2" type="ORF">NQ317_005758</name>
</gene>
<dbReference type="Gene3D" id="3.30.420.10">
    <property type="entry name" value="Ribonuclease H-like superfamily/Ribonuclease H"/>
    <property type="match status" value="1"/>
</dbReference>
<organism evidence="2 3">
    <name type="scientific">Molorchus minor</name>
    <dbReference type="NCBI Taxonomy" id="1323400"/>
    <lineage>
        <taxon>Eukaryota</taxon>
        <taxon>Metazoa</taxon>
        <taxon>Ecdysozoa</taxon>
        <taxon>Arthropoda</taxon>
        <taxon>Hexapoda</taxon>
        <taxon>Insecta</taxon>
        <taxon>Pterygota</taxon>
        <taxon>Neoptera</taxon>
        <taxon>Endopterygota</taxon>
        <taxon>Coleoptera</taxon>
        <taxon>Polyphaga</taxon>
        <taxon>Cucujiformia</taxon>
        <taxon>Chrysomeloidea</taxon>
        <taxon>Cerambycidae</taxon>
        <taxon>Lamiinae</taxon>
        <taxon>Monochamini</taxon>
        <taxon>Molorchus</taxon>
    </lineage>
</organism>
<evidence type="ECO:0000313" key="3">
    <source>
        <dbReference type="Proteomes" id="UP001162164"/>
    </source>
</evidence>
<dbReference type="InterPro" id="IPR002156">
    <property type="entry name" value="RNaseH_domain"/>
</dbReference>
<evidence type="ECO:0000313" key="2">
    <source>
        <dbReference type="EMBL" id="KAJ8981244.1"/>
    </source>
</evidence>
<dbReference type="PROSITE" id="PS50879">
    <property type="entry name" value="RNASE_H_1"/>
    <property type="match status" value="1"/>
</dbReference>
<keyword evidence="3" id="KW-1185">Reference proteome</keyword>
<accession>A0ABQ9JSH2</accession>
<proteinExistence type="predicted"/>
<dbReference type="InterPro" id="IPR012337">
    <property type="entry name" value="RNaseH-like_sf"/>
</dbReference>